<name>A0A514LJE5_9BACI</name>
<evidence type="ECO:0000256" key="1">
    <source>
        <dbReference type="SAM" id="Phobius"/>
    </source>
</evidence>
<reference evidence="3" key="1">
    <citation type="submission" date="2019-01" db="EMBL/GenBank/DDBJ databases">
        <title>Genomic analysis of Salicibibacter sp. NKC3-5.</title>
        <authorList>
            <person name="Oh Y.J."/>
        </authorList>
    </citation>
    <scope>NUCLEOTIDE SEQUENCE [LARGE SCALE GENOMIC DNA]</scope>
    <source>
        <strain evidence="3">NKC3-5</strain>
    </source>
</reference>
<organism evidence="2 3">
    <name type="scientific">Salicibibacter halophilus</name>
    <dbReference type="NCBI Taxonomy" id="2502791"/>
    <lineage>
        <taxon>Bacteria</taxon>
        <taxon>Bacillati</taxon>
        <taxon>Bacillota</taxon>
        <taxon>Bacilli</taxon>
        <taxon>Bacillales</taxon>
        <taxon>Bacillaceae</taxon>
        <taxon>Salicibibacter</taxon>
    </lineage>
</organism>
<dbReference type="RefSeq" id="WP_142089503.1">
    <property type="nucleotide sequence ID" value="NZ_CP035485.1"/>
</dbReference>
<dbReference type="Proteomes" id="UP000319756">
    <property type="component" value="Chromosome"/>
</dbReference>
<dbReference type="EMBL" id="CP035485">
    <property type="protein sequence ID" value="QDI91421.1"/>
    <property type="molecule type" value="Genomic_DNA"/>
</dbReference>
<keyword evidence="1" id="KW-0472">Membrane</keyword>
<dbReference type="AlphaFoldDB" id="A0A514LJE5"/>
<protein>
    <submittedName>
        <fullName evidence="2">Uncharacterized protein</fullName>
    </submittedName>
</protein>
<keyword evidence="1" id="KW-0812">Transmembrane</keyword>
<dbReference type="KEGG" id="sale:EPH95_09700"/>
<feature type="transmembrane region" description="Helical" evidence="1">
    <location>
        <begin position="73"/>
        <end position="93"/>
    </location>
</feature>
<evidence type="ECO:0000313" key="2">
    <source>
        <dbReference type="EMBL" id="QDI91421.1"/>
    </source>
</evidence>
<accession>A0A514LJE5</accession>
<sequence length="129" mass="14939">MHTLIISAEKPNKKGFFIFGMLIALLKMEAKTTKGMEGGINLLRKISFWYTLVFILLWNGYTAQQFFAGENGAVQLFWFGIGFTVILLATTWFSRWLMKHYKVVDKKANEILSTKFKKQRSDKNGRAVY</sequence>
<feature type="transmembrane region" description="Helical" evidence="1">
    <location>
        <begin position="42"/>
        <end position="61"/>
    </location>
</feature>
<keyword evidence="1" id="KW-1133">Transmembrane helix</keyword>
<keyword evidence="3" id="KW-1185">Reference proteome</keyword>
<gene>
    <name evidence="2" type="ORF">EPH95_09700</name>
</gene>
<proteinExistence type="predicted"/>
<evidence type="ECO:0000313" key="3">
    <source>
        <dbReference type="Proteomes" id="UP000319756"/>
    </source>
</evidence>